<organism evidence="2 3">
    <name type="scientific">Leucocoprinus leucothites</name>
    <dbReference type="NCBI Taxonomy" id="201217"/>
    <lineage>
        <taxon>Eukaryota</taxon>
        <taxon>Fungi</taxon>
        <taxon>Dikarya</taxon>
        <taxon>Basidiomycota</taxon>
        <taxon>Agaricomycotina</taxon>
        <taxon>Agaricomycetes</taxon>
        <taxon>Agaricomycetidae</taxon>
        <taxon>Agaricales</taxon>
        <taxon>Agaricineae</taxon>
        <taxon>Agaricaceae</taxon>
        <taxon>Leucocoprinus</taxon>
    </lineage>
</organism>
<dbReference type="Gene3D" id="3.30.710.10">
    <property type="entry name" value="Potassium Channel Kv1.1, Chain A"/>
    <property type="match status" value="1"/>
</dbReference>
<dbReference type="SUPFAM" id="SSF54695">
    <property type="entry name" value="POZ domain"/>
    <property type="match status" value="1"/>
</dbReference>
<gene>
    <name evidence="2" type="ORF">D9756_005038</name>
</gene>
<evidence type="ECO:0000313" key="3">
    <source>
        <dbReference type="Proteomes" id="UP000559027"/>
    </source>
</evidence>
<dbReference type="Pfam" id="PF00651">
    <property type="entry name" value="BTB"/>
    <property type="match status" value="1"/>
</dbReference>
<dbReference type="InterPro" id="IPR000210">
    <property type="entry name" value="BTB/POZ_dom"/>
</dbReference>
<accession>A0A8H5G9L1</accession>
<proteinExistence type="predicted"/>
<reference evidence="2 3" key="1">
    <citation type="journal article" date="2020" name="ISME J.">
        <title>Uncovering the hidden diversity of litter-decomposition mechanisms in mushroom-forming fungi.</title>
        <authorList>
            <person name="Floudas D."/>
            <person name="Bentzer J."/>
            <person name="Ahren D."/>
            <person name="Johansson T."/>
            <person name="Persson P."/>
            <person name="Tunlid A."/>
        </authorList>
    </citation>
    <scope>NUCLEOTIDE SEQUENCE [LARGE SCALE GENOMIC DNA]</scope>
    <source>
        <strain evidence="2 3">CBS 146.42</strain>
    </source>
</reference>
<dbReference type="PROSITE" id="PS50097">
    <property type="entry name" value="BTB"/>
    <property type="match status" value="1"/>
</dbReference>
<evidence type="ECO:0000259" key="1">
    <source>
        <dbReference type="PROSITE" id="PS50097"/>
    </source>
</evidence>
<dbReference type="AlphaFoldDB" id="A0A8H5G9L1"/>
<protein>
    <recommendedName>
        <fullName evidence="1">BTB domain-containing protein</fullName>
    </recommendedName>
</protein>
<comment type="caution">
    <text evidence="2">The sequence shown here is derived from an EMBL/GenBank/DDBJ whole genome shotgun (WGS) entry which is preliminary data.</text>
</comment>
<dbReference type="OrthoDB" id="2367075at2759"/>
<dbReference type="EMBL" id="JAACJO010000003">
    <property type="protein sequence ID" value="KAF5360889.1"/>
    <property type="molecule type" value="Genomic_DNA"/>
</dbReference>
<feature type="domain" description="BTB" evidence="1">
    <location>
        <begin position="51"/>
        <end position="132"/>
    </location>
</feature>
<keyword evidence="3" id="KW-1185">Reference proteome</keyword>
<dbReference type="CDD" id="cd18186">
    <property type="entry name" value="BTB_POZ_ZBTB_KLHL-like"/>
    <property type="match status" value="1"/>
</dbReference>
<dbReference type="Proteomes" id="UP000559027">
    <property type="component" value="Unassembled WGS sequence"/>
</dbReference>
<sequence>MYRINLGFRTCEAINTWKPYPLSTVSCPVDSCSELATIHMMEKALSNTVKDDTYYFVDGNHEFRVGNCLFRLHRSILRMHSIFFQNMFDLPQGSDETSRNLEDDEPMVCDDSPDAFRALCWALYADPLDTGNEREISATNVKKISHIGLLAHKYEFPKIERWIINICGELPSPEVLVAFPLDDLKYFAQVISDCGWTEVKKQFNARIIKAVWQEKDAAAIASASTLRSAIYVADHISDELLRAHVYYYYLASTSWDLYPGERRQKKTALKLDIISKRSAVLPLSSLSETQKLCLFRGFSSLQTVRNLLRHCPVTEPLQCSCEKVQRGIDSCHRGWTSWWLSQLGEFEGSASMDDPIKLLDMMIKKAQKNPPLFSRHHHQATVSNTDGAAVPKDCCAFVVEQLKELKKALEDDLPNYFR</sequence>
<evidence type="ECO:0000313" key="2">
    <source>
        <dbReference type="EMBL" id="KAF5360889.1"/>
    </source>
</evidence>
<dbReference type="InterPro" id="IPR011333">
    <property type="entry name" value="SKP1/BTB/POZ_sf"/>
</dbReference>
<name>A0A8H5G9L1_9AGAR</name>